<dbReference type="InterPro" id="IPR025746">
    <property type="entry name" value="PilX_N_dom"/>
</dbReference>
<proteinExistence type="predicted"/>
<sequence length="148" mass="16303">MMEKQKGSALIVSLIILIVLTVIGFSASRTTVLEERMASNSQNKLKVYQLGISELNSQFVDMRSDTDELVKAIKHKGEAQDQTEIVSDTGSTVTTQLTYMSDASIPDGEDLPETKAYRYHLDTDIVVTNANVQTNQTLGVQYEIRTGG</sequence>
<evidence type="ECO:0000313" key="3">
    <source>
        <dbReference type="Proteomes" id="UP000690515"/>
    </source>
</evidence>
<accession>A0ABS5ZA29</accession>
<protein>
    <submittedName>
        <fullName evidence="2">Pilus assembly PilX N-terminal domain-containing protein</fullName>
    </submittedName>
</protein>
<gene>
    <name evidence="2" type="ORF">KCG35_03645</name>
</gene>
<feature type="domain" description="Type 4 fimbrial biogenesis protein PilX N-terminal" evidence="1">
    <location>
        <begin position="6"/>
        <end position="49"/>
    </location>
</feature>
<comment type="caution">
    <text evidence="2">The sequence shown here is derived from an EMBL/GenBank/DDBJ whole genome shotgun (WGS) entry which is preliminary data.</text>
</comment>
<organism evidence="2 3">
    <name type="scientific">Zooshikella harenae</name>
    <dbReference type="NCBI Taxonomy" id="2827238"/>
    <lineage>
        <taxon>Bacteria</taxon>
        <taxon>Pseudomonadati</taxon>
        <taxon>Pseudomonadota</taxon>
        <taxon>Gammaproteobacteria</taxon>
        <taxon>Oceanospirillales</taxon>
        <taxon>Zooshikellaceae</taxon>
        <taxon>Zooshikella</taxon>
    </lineage>
</organism>
<keyword evidence="3" id="KW-1185">Reference proteome</keyword>
<name>A0ABS5ZA29_9GAMM</name>
<reference evidence="2 3" key="1">
    <citation type="submission" date="2021-04" db="EMBL/GenBank/DDBJ databases">
        <authorList>
            <person name="Pira H."/>
            <person name="Risdian C."/>
            <person name="Wink J."/>
        </authorList>
    </citation>
    <scope>NUCLEOTIDE SEQUENCE [LARGE SCALE GENOMIC DNA]</scope>
    <source>
        <strain evidence="2 3">WH53</strain>
    </source>
</reference>
<evidence type="ECO:0000259" key="1">
    <source>
        <dbReference type="Pfam" id="PF14341"/>
    </source>
</evidence>
<dbReference type="RefSeq" id="WP_215818311.1">
    <property type="nucleotide sequence ID" value="NZ_JAGSOY010000005.1"/>
</dbReference>
<evidence type="ECO:0000313" key="2">
    <source>
        <dbReference type="EMBL" id="MBU2710145.1"/>
    </source>
</evidence>
<dbReference type="Proteomes" id="UP000690515">
    <property type="component" value="Unassembled WGS sequence"/>
</dbReference>
<dbReference type="Pfam" id="PF14341">
    <property type="entry name" value="PilX_N"/>
    <property type="match status" value="1"/>
</dbReference>
<dbReference type="EMBL" id="JAGSOY010000005">
    <property type="protein sequence ID" value="MBU2710145.1"/>
    <property type="molecule type" value="Genomic_DNA"/>
</dbReference>